<dbReference type="EMBL" id="LXJU01000065">
    <property type="protein sequence ID" value="OGE47095.1"/>
    <property type="molecule type" value="Genomic_DNA"/>
</dbReference>
<reference evidence="1 2" key="1">
    <citation type="journal article" date="2016" name="Sci. Rep.">
        <title>Penicillium arizonense, a new, genome sequenced fungal species, reveals a high chemical diversity in secreted metabolites.</title>
        <authorList>
            <person name="Grijseels S."/>
            <person name="Nielsen J.C."/>
            <person name="Randelovic M."/>
            <person name="Nielsen J."/>
            <person name="Nielsen K.F."/>
            <person name="Workman M."/>
            <person name="Frisvad J.C."/>
        </authorList>
    </citation>
    <scope>NUCLEOTIDE SEQUENCE [LARGE SCALE GENOMIC DNA]</scope>
    <source>
        <strain evidence="1 2">CBS 141311</strain>
    </source>
</reference>
<organism evidence="1 2">
    <name type="scientific">Penicillium arizonense</name>
    <dbReference type="NCBI Taxonomy" id="1835702"/>
    <lineage>
        <taxon>Eukaryota</taxon>
        <taxon>Fungi</taxon>
        <taxon>Dikarya</taxon>
        <taxon>Ascomycota</taxon>
        <taxon>Pezizomycotina</taxon>
        <taxon>Eurotiomycetes</taxon>
        <taxon>Eurotiomycetidae</taxon>
        <taxon>Eurotiales</taxon>
        <taxon>Aspergillaceae</taxon>
        <taxon>Penicillium</taxon>
    </lineage>
</organism>
<evidence type="ECO:0000313" key="2">
    <source>
        <dbReference type="Proteomes" id="UP000177622"/>
    </source>
</evidence>
<sequence length="35" mass="4050">MAGDFQSYSFVTARDDDRAIRAFEKELVIIDIIKD</sequence>
<dbReference type="GeneID" id="34582316"/>
<comment type="caution">
    <text evidence="1">The sequence shown here is derived from an EMBL/GenBank/DDBJ whole genome shotgun (WGS) entry which is preliminary data.</text>
</comment>
<dbReference type="AlphaFoldDB" id="A0A1F5L1M1"/>
<dbReference type="Proteomes" id="UP000177622">
    <property type="component" value="Unassembled WGS sequence"/>
</dbReference>
<keyword evidence="2" id="KW-1185">Reference proteome</keyword>
<proteinExistence type="predicted"/>
<accession>A0A1F5L1M1</accession>
<evidence type="ECO:0000313" key="1">
    <source>
        <dbReference type="EMBL" id="OGE47095.1"/>
    </source>
</evidence>
<protein>
    <submittedName>
        <fullName evidence="1">Uncharacterized protein</fullName>
    </submittedName>
</protein>
<name>A0A1F5L1M1_PENAI</name>
<gene>
    <name evidence="1" type="ORF">PENARI_c065G10478</name>
</gene>
<dbReference type="RefSeq" id="XP_022482561.1">
    <property type="nucleotide sequence ID" value="XM_022637582.1"/>
</dbReference>